<proteinExistence type="predicted"/>
<evidence type="ECO:0000313" key="1">
    <source>
        <dbReference type="EMBL" id="AOX49241.1"/>
    </source>
</evidence>
<organism evidence="1">
    <name type="scientific">Grapevine virus A</name>
    <dbReference type="NCBI Taxonomy" id="35288"/>
    <lineage>
        <taxon>Viruses</taxon>
        <taxon>Riboviria</taxon>
        <taxon>Orthornavirae</taxon>
        <taxon>Kitrinoviricota</taxon>
        <taxon>Alsuviricetes</taxon>
        <taxon>Tymovirales</taxon>
        <taxon>Betaflexiviridae</taxon>
        <taxon>Trivirinae</taxon>
        <taxon>Vitivirus</taxon>
        <taxon>Vitivirus alphavitis</taxon>
    </lineage>
</organism>
<sequence length="177" mass="19038">MTSQNCTELSEFLGYSSHNSSSGGGLLESLSYAQCVSLLSDLKDLGYKSIDSILYILGGGEAERFEIYRIFRRHGIGIGEALQLGVKKSLSSSPRSTVAILDDLLSRLGRGGAFLPCDLGAVGGELIVTFHLSRLSVDLYINNKKVVTRTAQAEGDLSYVAGRFAGYKGLVLRASRH</sequence>
<accession>A0A1D8X831</accession>
<reference evidence="1" key="1">
    <citation type="submission" date="2016-09" db="EMBL/GenBank/DDBJ databases">
        <title>Molecular characterization of the partial genome of Brazilian isolate of Grapevine virus A.</title>
        <authorList>
            <person name="Fajardo T.V.M."/>
            <person name="Nickel O."/>
        </authorList>
    </citation>
    <scope>NUCLEOTIDE SEQUENCE</scope>
    <source>
        <strain evidence="1">TRAJ2-BR</strain>
    </source>
</reference>
<name>A0A1D8X831_9VIRU</name>
<dbReference type="EMBL" id="KX828703">
    <property type="protein sequence ID" value="AOX49241.1"/>
    <property type="molecule type" value="Genomic_RNA"/>
</dbReference>
<protein>
    <submittedName>
        <fullName evidence="1">Putative 19 kDa protein</fullName>
    </submittedName>
</protein>